<dbReference type="GO" id="GO:0005829">
    <property type="term" value="C:cytosol"/>
    <property type="evidence" value="ECO:0007669"/>
    <property type="project" value="TreeGrafter"/>
</dbReference>
<dbReference type="SUPFAM" id="SSF53850">
    <property type="entry name" value="Periplasmic binding protein-like II"/>
    <property type="match status" value="1"/>
</dbReference>
<proteinExistence type="inferred from homology"/>
<dbReference type="SUPFAM" id="SSF46785">
    <property type="entry name" value="Winged helix' DNA-binding domain"/>
    <property type="match status" value="1"/>
</dbReference>
<dbReference type="InterPro" id="IPR050950">
    <property type="entry name" value="HTH-type_LysR_regulators"/>
</dbReference>
<keyword evidence="3" id="KW-0238">DNA-binding</keyword>
<dbReference type="GO" id="GO:0003677">
    <property type="term" value="F:DNA binding"/>
    <property type="evidence" value="ECO:0007669"/>
    <property type="project" value="UniProtKB-KW"/>
</dbReference>
<dbReference type="EMBL" id="AYSO01000016">
    <property type="protein sequence ID" value="KIE46611.1"/>
    <property type="molecule type" value="Genomic_DNA"/>
</dbReference>
<dbReference type="InterPro" id="IPR036388">
    <property type="entry name" value="WH-like_DNA-bd_sf"/>
</dbReference>
<organism evidence="6 7">
    <name type="scientific">Clostridium argentinense CDC 2741</name>
    <dbReference type="NCBI Taxonomy" id="1418104"/>
    <lineage>
        <taxon>Bacteria</taxon>
        <taxon>Bacillati</taxon>
        <taxon>Bacillota</taxon>
        <taxon>Clostridia</taxon>
        <taxon>Eubacteriales</taxon>
        <taxon>Clostridiaceae</taxon>
        <taxon>Clostridium</taxon>
    </lineage>
</organism>
<comment type="caution">
    <text evidence="6">The sequence shown here is derived from an EMBL/GenBank/DDBJ whole genome shotgun (WGS) entry which is preliminary data.</text>
</comment>
<dbReference type="InterPro" id="IPR000847">
    <property type="entry name" value="LysR_HTH_N"/>
</dbReference>
<reference evidence="6 7" key="1">
    <citation type="journal article" date="2015" name="Infect. Genet. Evol.">
        <title>Genomic sequences of six botulinum neurotoxin-producing strains representing three clostridial species illustrate the mobility and diversity of botulinum neurotoxin genes.</title>
        <authorList>
            <person name="Smith T.J."/>
            <person name="Hill K.K."/>
            <person name="Xie G."/>
            <person name="Foley B.T."/>
            <person name="Williamson C.H."/>
            <person name="Foster J.T."/>
            <person name="Johnson S.L."/>
            <person name="Chertkov O."/>
            <person name="Teshima H."/>
            <person name="Gibbons H.S."/>
            <person name="Johnsky L.A."/>
            <person name="Karavis M.A."/>
            <person name="Smith L.A."/>
        </authorList>
    </citation>
    <scope>NUCLEOTIDE SEQUENCE [LARGE SCALE GENOMIC DNA]</scope>
    <source>
        <strain evidence="6 7">CDC 2741</strain>
    </source>
</reference>
<accession>A0A0C1R7U8</accession>
<comment type="similarity">
    <text evidence="1">Belongs to the LysR transcriptional regulatory family.</text>
</comment>
<gene>
    <name evidence="6" type="ORF">U732_3373</name>
</gene>
<evidence type="ECO:0000313" key="7">
    <source>
        <dbReference type="Proteomes" id="UP000031366"/>
    </source>
</evidence>
<dbReference type="AlphaFoldDB" id="A0A0C1R7U8"/>
<dbReference type="RefSeq" id="WP_039633098.1">
    <property type="nucleotide sequence ID" value="NZ_AYSO01000016.1"/>
</dbReference>
<dbReference type="OrthoDB" id="9803714at2"/>
<evidence type="ECO:0000256" key="4">
    <source>
        <dbReference type="ARBA" id="ARBA00023163"/>
    </source>
</evidence>
<dbReference type="PRINTS" id="PR00039">
    <property type="entry name" value="HTHLYSR"/>
</dbReference>
<dbReference type="GO" id="GO:0003700">
    <property type="term" value="F:DNA-binding transcription factor activity"/>
    <property type="evidence" value="ECO:0007669"/>
    <property type="project" value="InterPro"/>
</dbReference>
<evidence type="ECO:0000256" key="2">
    <source>
        <dbReference type="ARBA" id="ARBA00023015"/>
    </source>
</evidence>
<evidence type="ECO:0000259" key="5">
    <source>
        <dbReference type="PROSITE" id="PS50931"/>
    </source>
</evidence>
<dbReference type="PANTHER" id="PTHR30419:SF8">
    <property type="entry name" value="NITROGEN ASSIMILATION TRANSCRIPTIONAL ACTIVATOR-RELATED"/>
    <property type="match status" value="1"/>
</dbReference>
<dbReference type="FunFam" id="1.10.10.10:FF:000001">
    <property type="entry name" value="LysR family transcriptional regulator"/>
    <property type="match status" value="1"/>
</dbReference>
<dbReference type="InterPro" id="IPR005119">
    <property type="entry name" value="LysR_subst-bd"/>
</dbReference>
<feature type="domain" description="HTH lysR-type" evidence="5">
    <location>
        <begin position="1"/>
        <end position="58"/>
    </location>
</feature>
<dbReference type="PANTHER" id="PTHR30419">
    <property type="entry name" value="HTH-TYPE TRANSCRIPTIONAL REGULATOR YBHD"/>
    <property type="match status" value="1"/>
</dbReference>
<evidence type="ECO:0000256" key="1">
    <source>
        <dbReference type="ARBA" id="ARBA00009437"/>
    </source>
</evidence>
<dbReference type="Pfam" id="PF00126">
    <property type="entry name" value="HTH_1"/>
    <property type="match status" value="1"/>
</dbReference>
<name>A0A0C1R7U8_9CLOT</name>
<keyword evidence="7" id="KW-1185">Reference proteome</keyword>
<protein>
    <submittedName>
        <fullName evidence="6">Bacterial regulatory helix-turn-helix, lysR family protein</fullName>
    </submittedName>
</protein>
<dbReference type="Gene3D" id="3.40.190.290">
    <property type="match status" value="1"/>
</dbReference>
<evidence type="ECO:0000256" key="3">
    <source>
        <dbReference type="ARBA" id="ARBA00023125"/>
    </source>
</evidence>
<keyword evidence="4" id="KW-0804">Transcription</keyword>
<dbReference type="Gene3D" id="1.10.10.10">
    <property type="entry name" value="Winged helix-like DNA-binding domain superfamily/Winged helix DNA-binding domain"/>
    <property type="match status" value="1"/>
</dbReference>
<dbReference type="PROSITE" id="PS50931">
    <property type="entry name" value="HTH_LYSR"/>
    <property type="match status" value="1"/>
</dbReference>
<dbReference type="Pfam" id="PF03466">
    <property type="entry name" value="LysR_substrate"/>
    <property type="match status" value="1"/>
</dbReference>
<dbReference type="CDD" id="cd08438">
    <property type="entry name" value="PBP2_CidR"/>
    <property type="match status" value="1"/>
</dbReference>
<sequence>MSIRNLTYFVEVAKEKNFTRAANNLHLSQPALSKVIKNLENDLKVQLIDRQGKQFKLTDAGEIFYNNCETALETINKELEKLYDSVNFQKGKIIVGIPPVIGTAIFPTLLSNFKKTYPDIEIILIEGGANIIKDMIEEGEVDIGVVMLPFQSEQFHAIPMIYSESKLVVHKSHKFADRETVRLEEIKNENFVILSEEYMLYNQIISACKLKGFEPKIIFKSTQWDFLAEMVSINEGITILPASIIKVFKSNEIRSVSIVDPELPWNIGMIIKKNKYISYAMRTFIDFVKREVK</sequence>
<keyword evidence="2" id="KW-0805">Transcription regulation</keyword>
<dbReference type="InterPro" id="IPR036390">
    <property type="entry name" value="WH_DNA-bd_sf"/>
</dbReference>
<dbReference type="Proteomes" id="UP000031366">
    <property type="component" value="Unassembled WGS sequence"/>
</dbReference>
<dbReference type="STRING" id="29341.RSJ17_19065"/>
<evidence type="ECO:0000313" key="6">
    <source>
        <dbReference type="EMBL" id="KIE46611.1"/>
    </source>
</evidence>